<feature type="domain" description="Chorismate-utilising enzyme C-terminal" evidence="7">
    <location>
        <begin position="124"/>
        <end position="380"/>
    </location>
</feature>
<evidence type="ECO:0000313" key="8">
    <source>
        <dbReference type="EMBL" id="PPK97648.1"/>
    </source>
</evidence>
<evidence type="ECO:0000313" key="9">
    <source>
        <dbReference type="Proteomes" id="UP000239485"/>
    </source>
</evidence>
<dbReference type="GO" id="GO:0009697">
    <property type="term" value="P:salicylic acid biosynthetic process"/>
    <property type="evidence" value="ECO:0007669"/>
    <property type="project" value="TreeGrafter"/>
</dbReference>
<evidence type="ECO:0000256" key="6">
    <source>
        <dbReference type="SAM" id="MobiDB-lite"/>
    </source>
</evidence>
<dbReference type="NCBIfam" id="TIGR00543">
    <property type="entry name" value="isochor_syn"/>
    <property type="match status" value="1"/>
</dbReference>
<gene>
    <name evidence="8" type="ORF">CLV92_103182</name>
</gene>
<proteinExistence type="inferred from homology"/>
<comment type="caution">
    <text evidence="8">The sequence shown here is derived from an EMBL/GenBank/DDBJ whole genome shotgun (WGS) entry which is preliminary data.</text>
</comment>
<comment type="similarity">
    <text evidence="2">Belongs to the isochorismate synthase family.</text>
</comment>
<dbReference type="EMBL" id="PTJD01000003">
    <property type="protein sequence ID" value="PPK97648.1"/>
    <property type="molecule type" value="Genomic_DNA"/>
</dbReference>
<dbReference type="RefSeq" id="WP_104431997.1">
    <property type="nucleotide sequence ID" value="NZ_PTJD01000003.1"/>
</dbReference>
<evidence type="ECO:0000259" key="7">
    <source>
        <dbReference type="Pfam" id="PF00425"/>
    </source>
</evidence>
<sequence length="412" mass="41621">MSSPGGPAGRGGGVLPPQVTAALERDAAVLVSPEELLVGARRTPVAGRSGREQLAGLAQELAAAPAGSLAIGAVPFDPAAPGALAIATDVLRLPRSHRRGAAVPPSVPGGGGLQVLRSTPRPSPEEHRQAVADAVRRIAAGDLAKVVLARSVDVRLRNAPAVADVVERLAAANPTARVLAVPLPAPAGTWLVGATPELLVRRRGREVVSVPLAGSQPRSSDPAVDATRAARLVGSDKDRREHDFVVEAIVEALRPLCTEVRAPAPELLATPAVWHLATTITGRLRDPATTSADLVAALHPTPAVAGTPRDAAVALIAELEGFDRGCYAGAIGWQDGAGDGEWSVGVRCAELAGNRLRLFAGGGIVAGSDPEAELAETSAKLRTVLDALGIEAGVASGRGSVAGSGGTGRAVG</sequence>
<evidence type="ECO:0000256" key="2">
    <source>
        <dbReference type="ARBA" id="ARBA00005297"/>
    </source>
</evidence>
<dbReference type="InterPro" id="IPR015890">
    <property type="entry name" value="Chorismate_C"/>
</dbReference>
<keyword evidence="9" id="KW-1185">Reference proteome</keyword>
<dbReference type="Pfam" id="PF00425">
    <property type="entry name" value="Chorismate_bind"/>
    <property type="match status" value="1"/>
</dbReference>
<name>A0A2S6ITV0_9ACTN</name>
<dbReference type="SUPFAM" id="SSF56322">
    <property type="entry name" value="ADC synthase"/>
    <property type="match status" value="1"/>
</dbReference>
<feature type="region of interest" description="Disordered" evidence="6">
    <location>
        <begin position="99"/>
        <end position="124"/>
    </location>
</feature>
<dbReference type="EC" id="5.4.4.2" evidence="3"/>
<dbReference type="InterPro" id="IPR004561">
    <property type="entry name" value="IsoChor_synthase"/>
</dbReference>
<evidence type="ECO:0000256" key="5">
    <source>
        <dbReference type="ARBA" id="ARBA00041564"/>
    </source>
</evidence>
<dbReference type="PANTHER" id="PTHR42839">
    <property type="entry name" value="ISOCHORISMATE SYNTHASE ENTC"/>
    <property type="match status" value="1"/>
</dbReference>
<dbReference type="InterPro" id="IPR005801">
    <property type="entry name" value="ADC_synthase"/>
</dbReference>
<dbReference type="PANTHER" id="PTHR42839:SF2">
    <property type="entry name" value="ISOCHORISMATE SYNTHASE ENTC"/>
    <property type="match status" value="1"/>
</dbReference>
<comment type="catalytic activity">
    <reaction evidence="1">
        <text>chorismate = isochorismate</text>
        <dbReference type="Rhea" id="RHEA:18985"/>
        <dbReference type="ChEBI" id="CHEBI:29748"/>
        <dbReference type="ChEBI" id="CHEBI:29780"/>
        <dbReference type="EC" id="5.4.4.2"/>
    </reaction>
</comment>
<evidence type="ECO:0000256" key="4">
    <source>
        <dbReference type="ARBA" id="ARBA00023235"/>
    </source>
</evidence>
<evidence type="ECO:0000256" key="1">
    <source>
        <dbReference type="ARBA" id="ARBA00000799"/>
    </source>
</evidence>
<reference evidence="8 9" key="1">
    <citation type="submission" date="2018-02" db="EMBL/GenBank/DDBJ databases">
        <title>Genomic Encyclopedia of Archaeal and Bacterial Type Strains, Phase II (KMG-II): from individual species to whole genera.</title>
        <authorList>
            <person name="Goeker M."/>
        </authorList>
    </citation>
    <scope>NUCLEOTIDE SEQUENCE [LARGE SCALE GENOMIC DNA]</scope>
    <source>
        <strain evidence="8 9">DSM 22857</strain>
    </source>
</reference>
<dbReference type="AlphaFoldDB" id="A0A2S6ITV0"/>
<protein>
    <recommendedName>
        <fullName evidence="3">isochorismate synthase</fullName>
        <ecNumber evidence="3">5.4.4.2</ecNumber>
    </recommendedName>
    <alternativeName>
        <fullName evidence="5">Isochorismate mutase</fullName>
    </alternativeName>
</protein>
<accession>A0A2S6ITV0</accession>
<organism evidence="8 9">
    <name type="scientific">Kineococcus xinjiangensis</name>
    <dbReference type="NCBI Taxonomy" id="512762"/>
    <lineage>
        <taxon>Bacteria</taxon>
        <taxon>Bacillati</taxon>
        <taxon>Actinomycetota</taxon>
        <taxon>Actinomycetes</taxon>
        <taxon>Kineosporiales</taxon>
        <taxon>Kineosporiaceae</taxon>
        <taxon>Kineococcus</taxon>
    </lineage>
</organism>
<keyword evidence="4" id="KW-0413">Isomerase</keyword>
<dbReference type="Gene3D" id="3.60.120.10">
    <property type="entry name" value="Anthranilate synthase"/>
    <property type="match status" value="1"/>
</dbReference>
<evidence type="ECO:0000256" key="3">
    <source>
        <dbReference type="ARBA" id="ARBA00012824"/>
    </source>
</evidence>
<dbReference type="GO" id="GO:0008909">
    <property type="term" value="F:isochorismate synthase activity"/>
    <property type="evidence" value="ECO:0007669"/>
    <property type="project" value="UniProtKB-EC"/>
</dbReference>
<dbReference type="Proteomes" id="UP000239485">
    <property type="component" value="Unassembled WGS sequence"/>
</dbReference>